<dbReference type="SMART" id="SM00421">
    <property type="entry name" value="HTH_LUXR"/>
    <property type="match status" value="1"/>
</dbReference>
<feature type="transmembrane region" description="Helical" evidence="5">
    <location>
        <begin position="169"/>
        <end position="188"/>
    </location>
</feature>
<evidence type="ECO:0000256" key="3">
    <source>
        <dbReference type="ARBA" id="ARBA00023163"/>
    </source>
</evidence>
<feature type="transmembrane region" description="Helical" evidence="5">
    <location>
        <begin position="109"/>
        <end position="130"/>
    </location>
</feature>
<keyword evidence="5" id="KW-0472">Membrane</keyword>
<feature type="transmembrane region" description="Helical" evidence="5">
    <location>
        <begin position="52"/>
        <end position="75"/>
    </location>
</feature>
<dbReference type="Gene3D" id="1.10.10.10">
    <property type="entry name" value="Winged helix-like DNA-binding domain superfamily/Winged helix DNA-binding domain"/>
    <property type="match status" value="1"/>
</dbReference>
<dbReference type="PRINTS" id="PR00038">
    <property type="entry name" value="HTHLUXR"/>
</dbReference>
<evidence type="ECO:0000313" key="8">
    <source>
        <dbReference type="Proteomes" id="UP000727506"/>
    </source>
</evidence>
<keyword evidence="2" id="KW-0238">DNA-binding</keyword>
<dbReference type="PANTHER" id="PTHR44688:SF16">
    <property type="entry name" value="DNA-BINDING TRANSCRIPTIONAL ACTIVATOR DEVR_DOSR"/>
    <property type="match status" value="1"/>
</dbReference>
<dbReference type="InterPro" id="IPR000792">
    <property type="entry name" value="Tscrpt_reg_LuxR_C"/>
</dbReference>
<dbReference type="PROSITE" id="PS50043">
    <property type="entry name" value="HTH_LUXR_2"/>
    <property type="match status" value="1"/>
</dbReference>
<comment type="caution">
    <text evidence="7">The sequence shown here is derived from an EMBL/GenBank/DDBJ whole genome shotgun (WGS) entry which is preliminary data.</text>
</comment>
<gene>
    <name evidence="7" type="ORF">KH142_04175</name>
</gene>
<accession>A0A943USX9</accession>
<evidence type="ECO:0000256" key="2">
    <source>
        <dbReference type="ARBA" id="ARBA00023125"/>
    </source>
</evidence>
<feature type="domain" description="HTH luxR-type" evidence="6">
    <location>
        <begin position="502"/>
        <end position="567"/>
    </location>
</feature>
<protein>
    <submittedName>
        <fullName evidence="7">Helix-turn-helix transcriptional regulator</fullName>
    </submittedName>
</protein>
<reference evidence="7" key="1">
    <citation type="submission" date="2021-02" db="EMBL/GenBank/DDBJ databases">
        <title>Infant gut strain persistence is associated with maternal origin, phylogeny, and functional potential including surface adhesion and iron acquisition.</title>
        <authorList>
            <person name="Lou Y.C."/>
        </authorList>
    </citation>
    <scope>NUCLEOTIDE SEQUENCE</scope>
    <source>
        <strain evidence="7">L2_039_000G1_dasL2_039_000G1_concoct_11</strain>
    </source>
</reference>
<feature type="transmembrane region" description="Helical" evidence="5">
    <location>
        <begin position="82"/>
        <end position="103"/>
    </location>
</feature>
<name>A0A943USX9_9ACTN</name>
<dbReference type="InterPro" id="IPR036388">
    <property type="entry name" value="WH-like_DNA-bd_sf"/>
</dbReference>
<keyword evidence="1" id="KW-0805">Transcription regulation</keyword>
<feature type="region of interest" description="Disordered" evidence="4">
    <location>
        <begin position="418"/>
        <end position="488"/>
    </location>
</feature>
<keyword evidence="3" id="KW-0804">Transcription</keyword>
<dbReference type="GO" id="GO:0006355">
    <property type="term" value="P:regulation of DNA-templated transcription"/>
    <property type="evidence" value="ECO:0007669"/>
    <property type="project" value="InterPro"/>
</dbReference>
<feature type="transmembrane region" description="Helical" evidence="5">
    <location>
        <begin position="279"/>
        <end position="297"/>
    </location>
</feature>
<evidence type="ECO:0000313" key="7">
    <source>
        <dbReference type="EMBL" id="MBS6940672.1"/>
    </source>
</evidence>
<proteinExistence type="predicted"/>
<dbReference type="InterPro" id="IPR016032">
    <property type="entry name" value="Sig_transdc_resp-reg_C-effctor"/>
</dbReference>
<evidence type="ECO:0000256" key="5">
    <source>
        <dbReference type="SAM" id="Phobius"/>
    </source>
</evidence>
<dbReference type="CDD" id="cd06170">
    <property type="entry name" value="LuxR_C_like"/>
    <property type="match status" value="1"/>
</dbReference>
<feature type="transmembrane region" description="Helical" evidence="5">
    <location>
        <begin position="249"/>
        <end position="267"/>
    </location>
</feature>
<dbReference type="AlphaFoldDB" id="A0A943USX9"/>
<organism evidence="7 8">
    <name type="scientific">Slackia piriformis</name>
    <dbReference type="NCBI Taxonomy" id="626934"/>
    <lineage>
        <taxon>Bacteria</taxon>
        <taxon>Bacillati</taxon>
        <taxon>Actinomycetota</taxon>
        <taxon>Coriobacteriia</taxon>
        <taxon>Eggerthellales</taxon>
        <taxon>Eggerthellaceae</taxon>
        <taxon>Slackia</taxon>
    </lineage>
</organism>
<feature type="transmembrane region" description="Helical" evidence="5">
    <location>
        <begin position="335"/>
        <end position="359"/>
    </location>
</feature>
<sequence>MDRRSPVNRSQLTPHASSIGYALFTVINATQIWGGVFPFLPKDFQTDEVTLTFYLAQTLAFCCAFLASTFGAYYFPAQARKMFITLSAGMVFTGSACVIAAMYIPVYTIAFVLVGGVSTGVGTAGLFMLWQRYFSSIGAREGNYRLITGTALASAFYFALYLIPIALTAFLIPVVILPICALCLSLSARQMDFDQPMFEDVPREHPQVYLQLIKDSRASVLCTAALAFASGLARGVAVIDPQISDVVNFASMAGLLLAAAILMALWLTSSVRFGLRTIFRAAYPIVLTGLLLFPFLQKEGLSLFAGLTYMAFSLVVLIMMMQCAQTSRDRGTNPVFVYGFFGGMAYSAQGVGFLLGWFANDIVILGVGQTALLSIVAAYVLGMALFVSTGTLVKPKTSDGPHRTDCIEFLTPPLRLHGRKGPAYATAKDDGRASEHGPNGEMEERPDSKAAEKTGGSAGAATAHEMQAGAEPSEQPKKTRKEKRFEGTGHVITDRLSKQCLVVREQYGLSSRETEVMELVARGKSMASIAEELFISENTVRTHCKHIYSKLDIHSRQELSDLVSSAEL</sequence>
<feature type="transmembrane region" description="Helical" evidence="5">
    <location>
        <begin position="371"/>
        <end position="393"/>
    </location>
</feature>
<dbReference type="InterPro" id="IPR036259">
    <property type="entry name" value="MFS_trans_sf"/>
</dbReference>
<dbReference type="GO" id="GO:0003677">
    <property type="term" value="F:DNA binding"/>
    <property type="evidence" value="ECO:0007669"/>
    <property type="project" value="UniProtKB-KW"/>
</dbReference>
<dbReference type="Proteomes" id="UP000727506">
    <property type="component" value="Unassembled WGS sequence"/>
</dbReference>
<dbReference type="SUPFAM" id="SSF103473">
    <property type="entry name" value="MFS general substrate transporter"/>
    <property type="match status" value="1"/>
</dbReference>
<evidence type="ECO:0000256" key="1">
    <source>
        <dbReference type="ARBA" id="ARBA00023015"/>
    </source>
</evidence>
<keyword evidence="5" id="KW-0812">Transmembrane</keyword>
<evidence type="ECO:0000259" key="6">
    <source>
        <dbReference type="PROSITE" id="PS50043"/>
    </source>
</evidence>
<feature type="compositionally biased region" description="Basic and acidic residues" evidence="4">
    <location>
        <begin position="442"/>
        <end position="452"/>
    </location>
</feature>
<feature type="transmembrane region" description="Helical" evidence="5">
    <location>
        <begin position="142"/>
        <end position="163"/>
    </location>
</feature>
<feature type="transmembrane region" description="Helical" evidence="5">
    <location>
        <begin position="303"/>
        <end position="323"/>
    </location>
</feature>
<dbReference type="SUPFAM" id="SSF46894">
    <property type="entry name" value="C-terminal effector domain of the bipartite response regulators"/>
    <property type="match status" value="1"/>
</dbReference>
<feature type="transmembrane region" description="Helical" evidence="5">
    <location>
        <begin position="21"/>
        <end position="40"/>
    </location>
</feature>
<keyword evidence="5" id="KW-1133">Transmembrane helix</keyword>
<dbReference type="PANTHER" id="PTHR44688">
    <property type="entry name" value="DNA-BINDING TRANSCRIPTIONAL ACTIVATOR DEVR_DOSR"/>
    <property type="match status" value="1"/>
</dbReference>
<dbReference type="EMBL" id="JAGZSV010000054">
    <property type="protein sequence ID" value="MBS6940672.1"/>
    <property type="molecule type" value="Genomic_DNA"/>
</dbReference>
<evidence type="ECO:0000256" key="4">
    <source>
        <dbReference type="SAM" id="MobiDB-lite"/>
    </source>
</evidence>
<dbReference type="Pfam" id="PF00196">
    <property type="entry name" value="GerE"/>
    <property type="match status" value="1"/>
</dbReference>